<protein>
    <submittedName>
        <fullName evidence="1">Uncharacterized protein</fullName>
    </submittedName>
</protein>
<accession>A0A9Q0KEQ7</accession>
<evidence type="ECO:0000313" key="1">
    <source>
        <dbReference type="EMBL" id="KAJ4969258.1"/>
    </source>
</evidence>
<evidence type="ECO:0000313" key="2">
    <source>
        <dbReference type="Proteomes" id="UP001141806"/>
    </source>
</evidence>
<comment type="caution">
    <text evidence="1">The sequence shown here is derived from an EMBL/GenBank/DDBJ whole genome shotgun (WGS) entry which is preliminary data.</text>
</comment>
<dbReference type="Proteomes" id="UP001141806">
    <property type="component" value="Unassembled WGS sequence"/>
</dbReference>
<dbReference type="EMBL" id="JAMYWD010000006">
    <property type="protein sequence ID" value="KAJ4969258.1"/>
    <property type="molecule type" value="Genomic_DNA"/>
</dbReference>
<dbReference type="AlphaFoldDB" id="A0A9Q0KEQ7"/>
<proteinExistence type="predicted"/>
<keyword evidence="2" id="KW-1185">Reference proteome</keyword>
<gene>
    <name evidence="1" type="ORF">NE237_015959</name>
</gene>
<sequence>MRCLLTGIHRSLLVDWPAYFFISLLYQKLHCSSPKYYTSKTKTNTIITTVDIDFRIEDTNKEKGVYYDDLNVMLNFIFGHSLINLFSAPLYYAPNLSSPIGNSSISGFYQKSGGTLKMNLSFQVGFWPPTMSTRVRSLVVYVYDSSF</sequence>
<name>A0A9Q0KEQ7_9MAGN</name>
<reference evidence="1" key="1">
    <citation type="journal article" date="2023" name="Plant J.">
        <title>The genome of the king protea, Protea cynaroides.</title>
        <authorList>
            <person name="Chang J."/>
            <person name="Duong T.A."/>
            <person name="Schoeman C."/>
            <person name="Ma X."/>
            <person name="Roodt D."/>
            <person name="Barker N."/>
            <person name="Li Z."/>
            <person name="Van de Peer Y."/>
            <person name="Mizrachi E."/>
        </authorList>
    </citation>
    <scope>NUCLEOTIDE SEQUENCE</scope>
    <source>
        <tissue evidence="1">Young leaves</tissue>
    </source>
</reference>
<organism evidence="1 2">
    <name type="scientific">Protea cynaroides</name>
    <dbReference type="NCBI Taxonomy" id="273540"/>
    <lineage>
        <taxon>Eukaryota</taxon>
        <taxon>Viridiplantae</taxon>
        <taxon>Streptophyta</taxon>
        <taxon>Embryophyta</taxon>
        <taxon>Tracheophyta</taxon>
        <taxon>Spermatophyta</taxon>
        <taxon>Magnoliopsida</taxon>
        <taxon>Proteales</taxon>
        <taxon>Proteaceae</taxon>
        <taxon>Protea</taxon>
    </lineage>
</organism>